<dbReference type="EMBL" id="BAAACA010000014">
    <property type="protein sequence ID" value="GAA0595209.1"/>
    <property type="molecule type" value="Genomic_DNA"/>
</dbReference>
<feature type="region of interest" description="Disordered" evidence="1">
    <location>
        <begin position="75"/>
        <end position="101"/>
    </location>
</feature>
<accession>A0ABP3QQ52</accession>
<evidence type="ECO:0000313" key="3">
    <source>
        <dbReference type="Proteomes" id="UP001500668"/>
    </source>
</evidence>
<proteinExistence type="predicted"/>
<name>A0ABP3QQ52_9ACTN</name>
<gene>
    <name evidence="2" type="ORF">GCM10010394_25830</name>
</gene>
<organism evidence="2 3">
    <name type="scientific">Streptomyces crystallinus</name>
    <dbReference type="NCBI Taxonomy" id="68191"/>
    <lineage>
        <taxon>Bacteria</taxon>
        <taxon>Bacillati</taxon>
        <taxon>Actinomycetota</taxon>
        <taxon>Actinomycetes</taxon>
        <taxon>Kitasatosporales</taxon>
        <taxon>Streptomycetaceae</taxon>
        <taxon>Streptomyces</taxon>
    </lineage>
</organism>
<protein>
    <submittedName>
        <fullName evidence="2">Uncharacterized protein</fullName>
    </submittedName>
</protein>
<keyword evidence="3" id="KW-1185">Reference proteome</keyword>
<evidence type="ECO:0000256" key="1">
    <source>
        <dbReference type="SAM" id="MobiDB-lite"/>
    </source>
</evidence>
<sequence length="101" mass="10674">MTGGGCGRLAVPAGRAVPTGLAVPAGLVRARLSVTTGLGIRVARNRLLRRLVTWRLAHSDIPPEFASDITTLNTRGLSITRPPRPRSPASSIQRSPELSPC</sequence>
<feature type="compositionally biased region" description="Low complexity" evidence="1">
    <location>
        <begin position="87"/>
        <end position="101"/>
    </location>
</feature>
<evidence type="ECO:0000313" key="2">
    <source>
        <dbReference type="EMBL" id="GAA0595209.1"/>
    </source>
</evidence>
<reference evidence="3" key="1">
    <citation type="journal article" date="2019" name="Int. J. Syst. Evol. Microbiol.">
        <title>The Global Catalogue of Microorganisms (GCM) 10K type strain sequencing project: providing services to taxonomists for standard genome sequencing and annotation.</title>
        <authorList>
            <consortium name="The Broad Institute Genomics Platform"/>
            <consortium name="The Broad Institute Genome Sequencing Center for Infectious Disease"/>
            <person name="Wu L."/>
            <person name="Ma J."/>
        </authorList>
    </citation>
    <scope>NUCLEOTIDE SEQUENCE [LARGE SCALE GENOMIC DNA]</scope>
    <source>
        <strain evidence="3">JCM 5067</strain>
    </source>
</reference>
<comment type="caution">
    <text evidence="2">The sequence shown here is derived from an EMBL/GenBank/DDBJ whole genome shotgun (WGS) entry which is preliminary data.</text>
</comment>
<dbReference type="Proteomes" id="UP001500668">
    <property type="component" value="Unassembled WGS sequence"/>
</dbReference>